<accession>A0A1J4JE61</accession>
<reference evidence="3" key="1">
    <citation type="submission" date="2016-10" db="EMBL/GenBank/DDBJ databases">
        <authorList>
            <person name="Benchimol M."/>
            <person name="Almeida L.G."/>
            <person name="Vasconcelos A.T."/>
            <person name="Perreira-Neves A."/>
            <person name="Rosa I.A."/>
            <person name="Tasca T."/>
            <person name="Bogo M.R."/>
            <person name="de Souza W."/>
        </authorList>
    </citation>
    <scope>NUCLEOTIDE SEQUENCE [LARGE SCALE GENOMIC DNA]</scope>
    <source>
        <strain evidence="3">K</strain>
    </source>
</reference>
<proteinExistence type="predicted"/>
<keyword evidence="2" id="KW-0732">Signal</keyword>
<feature type="chain" id="PRO_5012768944" evidence="2">
    <location>
        <begin position="18"/>
        <end position="1006"/>
    </location>
</feature>
<keyword evidence="4" id="KW-1185">Reference proteome</keyword>
<sequence length="1006" mass="112132">MFLLSLCLAFHAKAAESTYICFYDQDKDLCEGDFIFSVNNFEEYLSANITVTESVFFEFLASLKSDDVIDLDRFSNSTIVQFKSNITVSQISLSSSNVDLLPADLHFFSLATVFSFNSFQKVGFEACNVTLPDQKITADSLTVDGSSMKSLKSLKGDRIAVHRIFEIKDHFSIPVYSLNENSTFTVANFNTITLSTNIVNSCLEFGKSDSLIIFDFLNYDGKVSIDHNSVSDYELFMTLKCLSHSPYLHFPYLNVNFVGQLSLPQSNWPESDTPIMTITATANLVLPSRLVVAGFIPANVDVLNTLIITPTLDNSGFMKVYMLINKPLTIIQPLLLTQEYNFYINEFASLPKGNVSVSSDPPLMYVNIRKFGEGEHDYVLNGSAYYVLNSLPGKNSTVYVEHLWFDSNLTIPFDLNSISRIRVTDYVKMETFPTYFTPQFIGAQPTTEVNAKFNIICAKLLKEQKEALLLPPNGTRGFVRGASIVTPFFEQDPTTTDTLKCFGINVKGNINTVSNRFCISDNAGKCPEGTQKVDVNEWDKYLTTDAAEVTFYLFNSGVSLSFQSFNNTHVFLYGSSYEKVSLPSEGLSKITAENVEITFTSQNTEIEAEFTNVKFAPDSYLLGNLITDTNSLKTIKNKQFNDVFIQKVDESHITFGQEVKFEQNDVTFEAENTNISLESSNARFTFSEHHNKTMSVFVQNTATVTLDGVESASDDFVIYNFSGILNLKGSSNNIPIVLRDTRNIEISADSKITFTNGLEIGGTFKSNVDVHSKLISINSDTTVETDKLISADDFVISKNVVAKLPKMKVSNNFDVMMGSSLTIDSVENLPSEIRVHYNLADIPKLTLNSLSSVSKVVFVYDLIGEISRNEAVKNETQFLQSGIPIIYASDCANVQFEFTSNYIYYSGEYSLLEAKCVDGSVKLFASSSAVVPPAPTEVPYIPTQSYKPDQTTKQVVIISCTVIAFFLIIVIIITKCMNRKKKYVSKKKEVDMNTQPLLNTHEGNAE</sequence>
<comment type="caution">
    <text evidence="3">The sequence shown here is derived from an EMBL/GenBank/DDBJ whole genome shotgun (WGS) entry which is preliminary data.</text>
</comment>
<organism evidence="3 4">
    <name type="scientific">Tritrichomonas foetus</name>
    <dbReference type="NCBI Taxonomy" id="1144522"/>
    <lineage>
        <taxon>Eukaryota</taxon>
        <taxon>Metamonada</taxon>
        <taxon>Parabasalia</taxon>
        <taxon>Tritrichomonadida</taxon>
        <taxon>Tritrichomonadidae</taxon>
        <taxon>Tritrichomonas</taxon>
    </lineage>
</organism>
<keyword evidence="1" id="KW-0472">Membrane</keyword>
<gene>
    <name evidence="3" type="ORF">TRFO_10373</name>
</gene>
<evidence type="ECO:0000256" key="2">
    <source>
        <dbReference type="SAM" id="SignalP"/>
    </source>
</evidence>
<protein>
    <submittedName>
        <fullName evidence="3">Uncharacterized protein</fullName>
    </submittedName>
</protein>
<keyword evidence="1" id="KW-1133">Transmembrane helix</keyword>
<feature type="signal peptide" evidence="2">
    <location>
        <begin position="1"/>
        <end position="17"/>
    </location>
</feature>
<dbReference type="Proteomes" id="UP000179807">
    <property type="component" value="Unassembled WGS sequence"/>
</dbReference>
<evidence type="ECO:0000313" key="4">
    <source>
        <dbReference type="Proteomes" id="UP000179807"/>
    </source>
</evidence>
<keyword evidence="1" id="KW-0812">Transmembrane</keyword>
<feature type="transmembrane region" description="Helical" evidence="1">
    <location>
        <begin position="955"/>
        <end position="977"/>
    </location>
</feature>
<dbReference type="EMBL" id="MLAK01001226">
    <property type="protein sequence ID" value="OHS95725.1"/>
    <property type="molecule type" value="Genomic_DNA"/>
</dbReference>
<dbReference type="GeneID" id="94830125"/>
<evidence type="ECO:0000256" key="1">
    <source>
        <dbReference type="SAM" id="Phobius"/>
    </source>
</evidence>
<name>A0A1J4JE61_9EUKA</name>
<dbReference type="VEuPathDB" id="TrichDB:TRFO_10373"/>
<dbReference type="RefSeq" id="XP_068348862.1">
    <property type="nucleotide sequence ID" value="XM_068495421.1"/>
</dbReference>
<evidence type="ECO:0000313" key="3">
    <source>
        <dbReference type="EMBL" id="OHS95725.1"/>
    </source>
</evidence>
<dbReference type="AlphaFoldDB" id="A0A1J4JE61"/>